<sequence length="79" mass="8918">MLNILYKDDAVIITIENATAREREVVELAEKVNQTVPNSVWSKFKNNQRKGVSVGMQNPQPQSEIESIVGSLDDFEEII</sequence>
<comment type="caution">
    <text evidence="1">The sequence shown here is derived from an EMBL/GenBank/DDBJ whole genome shotgun (WGS) entry which is preliminary data.</text>
</comment>
<name>A0A3R6ATM8_9FIRM</name>
<protein>
    <submittedName>
        <fullName evidence="1">Uncharacterized protein</fullName>
    </submittedName>
</protein>
<proteinExistence type="predicted"/>
<dbReference type="AlphaFoldDB" id="A0A3R6ATM8"/>
<evidence type="ECO:0000313" key="1">
    <source>
        <dbReference type="EMBL" id="RGS44388.1"/>
    </source>
</evidence>
<gene>
    <name evidence="1" type="ORF">DWX94_00945</name>
</gene>
<dbReference type="EMBL" id="QRVK01000001">
    <property type="protein sequence ID" value="RGS44388.1"/>
    <property type="molecule type" value="Genomic_DNA"/>
</dbReference>
<dbReference type="Proteomes" id="UP000283295">
    <property type="component" value="Unassembled WGS sequence"/>
</dbReference>
<accession>A0A3R6ATM8</accession>
<organism evidence="1 2">
    <name type="scientific">Coprococcus eutactus</name>
    <dbReference type="NCBI Taxonomy" id="33043"/>
    <lineage>
        <taxon>Bacteria</taxon>
        <taxon>Bacillati</taxon>
        <taxon>Bacillota</taxon>
        <taxon>Clostridia</taxon>
        <taxon>Lachnospirales</taxon>
        <taxon>Lachnospiraceae</taxon>
        <taxon>Coprococcus</taxon>
    </lineage>
</organism>
<reference evidence="1 2" key="1">
    <citation type="submission" date="2018-08" db="EMBL/GenBank/DDBJ databases">
        <title>A genome reference for cultivated species of the human gut microbiota.</title>
        <authorList>
            <person name="Zou Y."/>
            <person name="Xue W."/>
            <person name="Luo G."/>
        </authorList>
    </citation>
    <scope>NUCLEOTIDE SEQUENCE [LARGE SCALE GENOMIC DNA]</scope>
    <source>
        <strain evidence="1 2">AF22-21</strain>
    </source>
</reference>
<evidence type="ECO:0000313" key="2">
    <source>
        <dbReference type="Proteomes" id="UP000283295"/>
    </source>
</evidence>